<accession>A0A286RH85</accession>
<proteinExistence type="inferred from homology"/>
<dbReference type="InterPro" id="IPR043519">
    <property type="entry name" value="NT_sf"/>
</dbReference>
<comment type="similarity">
    <text evidence="8">Belongs to the tRNA nucleotidyltransferase/poly(A) polymerase family.</text>
</comment>
<keyword evidence="12" id="KW-1185">Reference proteome</keyword>
<organism evidence="11 12">
    <name type="scientific">Thermogutta terrifontis</name>
    <dbReference type="NCBI Taxonomy" id="1331910"/>
    <lineage>
        <taxon>Bacteria</taxon>
        <taxon>Pseudomonadati</taxon>
        <taxon>Planctomycetota</taxon>
        <taxon>Planctomycetia</taxon>
        <taxon>Pirellulales</taxon>
        <taxon>Thermoguttaceae</taxon>
        <taxon>Thermogutta</taxon>
    </lineage>
</organism>
<evidence type="ECO:0000259" key="10">
    <source>
        <dbReference type="Pfam" id="PF12627"/>
    </source>
</evidence>
<dbReference type="GO" id="GO:0000049">
    <property type="term" value="F:tRNA binding"/>
    <property type="evidence" value="ECO:0007669"/>
    <property type="project" value="TreeGrafter"/>
</dbReference>
<keyword evidence="5" id="KW-0479">Metal-binding</keyword>
<dbReference type="Pfam" id="PF12627">
    <property type="entry name" value="PolyA_pol_RNAbd"/>
    <property type="match status" value="1"/>
</dbReference>
<keyword evidence="4" id="KW-0548">Nucleotidyltransferase</keyword>
<keyword evidence="8" id="KW-0694">RNA-binding</keyword>
<dbReference type="Gene3D" id="3.30.460.10">
    <property type="entry name" value="Beta Polymerase, domain 2"/>
    <property type="match status" value="1"/>
</dbReference>
<dbReference type="InterPro" id="IPR002646">
    <property type="entry name" value="PolA_pol_head_dom"/>
</dbReference>
<dbReference type="RefSeq" id="WP_095415429.1">
    <property type="nucleotide sequence ID" value="NZ_CP018477.1"/>
</dbReference>
<gene>
    <name evidence="11" type="ORF">THTE_2733</name>
</gene>
<dbReference type="AlphaFoldDB" id="A0A286RH85"/>
<dbReference type="PANTHER" id="PTHR46173:SF1">
    <property type="entry name" value="CCA TRNA NUCLEOTIDYLTRANSFERASE 1, MITOCHONDRIAL"/>
    <property type="match status" value="1"/>
</dbReference>
<comment type="cofactor">
    <cofactor evidence="1">
        <name>Mg(2+)</name>
        <dbReference type="ChEBI" id="CHEBI:18420"/>
    </cofactor>
</comment>
<evidence type="ECO:0000313" key="11">
    <source>
        <dbReference type="EMBL" id="ASV75335.1"/>
    </source>
</evidence>
<keyword evidence="2 8" id="KW-0808">Transferase</keyword>
<dbReference type="SUPFAM" id="SSF81891">
    <property type="entry name" value="Poly A polymerase C-terminal region-like"/>
    <property type="match status" value="1"/>
</dbReference>
<dbReference type="CDD" id="cd05398">
    <property type="entry name" value="NT_ClassII-CCAase"/>
    <property type="match status" value="1"/>
</dbReference>
<dbReference type="InterPro" id="IPR032828">
    <property type="entry name" value="PolyA_RNA-bd"/>
</dbReference>
<dbReference type="InterPro" id="IPR050264">
    <property type="entry name" value="Bact_CCA-adding_enz_type3_sf"/>
</dbReference>
<evidence type="ECO:0000256" key="7">
    <source>
        <dbReference type="ARBA" id="ARBA00022842"/>
    </source>
</evidence>
<dbReference type="Proteomes" id="UP000215086">
    <property type="component" value="Chromosome"/>
</dbReference>
<dbReference type="GO" id="GO:0046872">
    <property type="term" value="F:metal ion binding"/>
    <property type="evidence" value="ECO:0007669"/>
    <property type="project" value="UniProtKB-KW"/>
</dbReference>
<sequence>MSSELDPKKQREFAVWVVKQLRKAGFIAYWAGGCVRDQLLGRTPKDYDVATNALPEQVREIFGHRRTFAVGAAFGVITVNGPKGAGQIEVATFRSDLGYSDGRHPDRVVFSSPREDALRRDFTINGLFYDPIEERVIDYVGGVEDIRQRIIRAIGDPYQRFAEDKLRMLRAVRFVAELQFTLDPHTAAAIRDLVHQIREVSQERILMELERLFVAPGRVEGLRLFRELGFLDVLLPELKPDTQEREPVWALNLRILGALPDPDFPVAFAAVARKLVQPGELSPICKRLRMSNQVTDKIVWLVEHEGDLDRAHLRPWSEVQPLLISPWIHDLLKLAETRAIQEGQNDLAGFEWCRERLRWPPEKLNPPFLLKGDDLHALGLPPGPIYREILQEVRRAQLDGVLQSREAALEWVQRKLKSMNGVGERK</sequence>
<dbReference type="OrthoDB" id="9805698at2"/>
<dbReference type="Pfam" id="PF01743">
    <property type="entry name" value="PolyA_pol"/>
    <property type="match status" value="1"/>
</dbReference>
<name>A0A286RH85_9BACT</name>
<evidence type="ECO:0000259" key="9">
    <source>
        <dbReference type="Pfam" id="PF01743"/>
    </source>
</evidence>
<evidence type="ECO:0000256" key="5">
    <source>
        <dbReference type="ARBA" id="ARBA00022723"/>
    </source>
</evidence>
<keyword evidence="6" id="KW-0547">Nucleotide-binding</keyword>
<evidence type="ECO:0000256" key="6">
    <source>
        <dbReference type="ARBA" id="ARBA00022741"/>
    </source>
</evidence>
<feature type="domain" description="Poly A polymerase head" evidence="9">
    <location>
        <begin position="28"/>
        <end position="152"/>
    </location>
</feature>
<reference evidence="11 12" key="1">
    <citation type="journal article" name="Front. Microbiol.">
        <title>Sugar Metabolism of the First Thermophilic Planctomycete Thermogutta terrifontis: Comparative Genomic and Transcriptomic Approaches.</title>
        <authorList>
            <person name="Elcheninov A.G."/>
            <person name="Menzel P."/>
            <person name="Gudbergsdottir S.R."/>
            <person name="Slesarev A.I."/>
            <person name="Kadnikov V.V."/>
            <person name="Krogh A."/>
            <person name="Bonch-Osmolovskaya E.A."/>
            <person name="Peng X."/>
            <person name="Kublanov I.V."/>
        </authorList>
    </citation>
    <scope>NUCLEOTIDE SEQUENCE [LARGE SCALE GENOMIC DNA]</scope>
    <source>
        <strain evidence="11 12">R1</strain>
    </source>
</reference>
<dbReference type="PANTHER" id="PTHR46173">
    <property type="entry name" value="CCA TRNA NUCLEOTIDYLTRANSFERASE 1, MITOCHONDRIAL"/>
    <property type="match status" value="1"/>
</dbReference>
<evidence type="ECO:0000256" key="1">
    <source>
        <dbReference type="ARBA" id="ARBA00001946"/>
    </source>
</evidence>
<evidence type="ECO:0000256" key="4">
    <source>
        <dbReference type="ARBA" id="ARBA00022695"/>
    </source>
</evidence>
<dbReference type="GO" id="GO:0016779">
    <property type="term" value="F:nucleotidyltransferase activity"/>
    <property type="evidence" value="ECO:0007669"/>
    <property type="project" value="UniProtKB-KW"/>
</dbReference>
<dbReference type="KEGG" id="ttf:THTE_2733"/>
<dbReference type="Gene3D" id="1.10.3090.10">
    <property type="entry name" value="cca-adding enzyme, domain 2"/>
    <property type="match status" value="1"/>
</dbReference>
<dbReference type="SUPFAM" id="SSF81301">
    <property type="entry name" value="Nucleotidyltransferase"/>
    <property type="match status" value="1"/>
</dbReference>
<protein>
    <submittedName>
        <fullName evidence="11">tRNA nucleotidyltransferase</fullName>
    </submittedName>
</protein>
<keyword evidence="7" id="KW-0460">Magnesium</keyword>
<evidence type="ECO:0000256" key="3">
    <source>
        <dbReference type="ARBA" id="ARBA00022694"/>
    </source>
</evidence>
<evidence type="ECO:0000313" key="12">
    <source>
        <dbReference type="Proteomes" id="UP000215086"/>
    </source>
</evidence>
<dbReference type="GO" id="GO:0000166">
    <property type="term" value="F:nucleotide binding"/>
    <property type="evidence" value="ECO:0007669"/>
    <property type="project" value="UniProtKB-KW"/>
</dbReference>
<evidence type="ECO:0000256" key="8">
    <source>
        <dbReference type="RuleBase" id="RU003953"/>
    </source>
</evidence>
<keyword evidence="3" id="KW-0819">tRNA processing</keyword>
<dbReference type="EMBL" id="CP018477">
    <property type="protein sequence ID" value="ASV75335.1"/>
    <property type="molecule type" value="Genomic_DNA"/>
</dbReference>
<feature type="domain" description="tRNA nucleotidyltransferase/poly(A) polymerase RNA and SrmB- binding" evidence="10">
    <location>
        <begin position="180"/>
        <end position="240"/>
    </location>
</feature>
<evidence type="ECO:0000256" key="2">
    <source>
        <dbReference type="ARBA" id="ARBA00022679"/>
    </source>
</evidence>
<dbReference type="GO" id="GO:0008033">
    <property type="term" value="P:tRNA processing"/>
    <property type="evidence" value="ECO:0007669"/>
    <property type="project" value="UniProtKB-KW"/>
</dbReference>